<proteinExistence type="predicted"/>
<sequence>MQLVPGHIAEQWFNDLAPSITASFITLRAAFAQRWPPPRPPAYSHTQQKERVMAQMLKEEDIGVWMADGVTGNYGHIVWAHKVMHLALGMGDTAGFLIDSALENIPNMLKDHLLCSYSTWQEFVDDVESVPAVKLKRAREELDKERLRDADIAQLKAQSVSFSPALSLQLSQLSLDTARSTYRNTPRNPIPHIPSFNHIPIPTPINCPFLPRGTSPRGGSLMNWPPLS</sequence>
<keyword evidence="2" id="KW-1185">Reference proteome</keyword>
<gene>
    <name evidence="1" type="ORF">AZE42_13794</name>
</gene>
<accession>A0A1J8PP41</accession>
<protein>
    <submittedName>
        <fullName evidence="1">Uncharacterized protein</fullName>
    </submittedName>
</protein>
<evidence type="ECO:0000313" key="1">
    <source>
        <dbReference type="EMBL" id="OJA10910.1"/>
    </source>
</evidence>
<name>A0A1J8PP41_9AGAM</name>
<dbReference type="AlphaFoldDB" id="A0A1J8PP41"/>
<dbReference type="EMBL" id="LVVM01005327">
    <property type="protein sequence ID" value="OJA10910.1"/>
    <property type="molecule type" value="Genomic_DNA"/>
</dbReference>
<comment type="caution">
    <text evidence="1">The sequence shown here is derived from an EMBL/GenBank/DDBJ whole genome shotgun (WGS) entry which is preliminary data.</text>
</comment>
<evidence type="ECO:0000313" key="2">
    <source>
        <dbReference type="Proteomes" id="UP000183567"/>
    </source>
</evidence>
<organism evidence="1 2">
    <name type="scientific">Rhizopogon vesiculosus</name>
    <dbReference type="NCBI Taxonomy" id="180088"/>
    <lineage>
        <taxon>Eukaryota</taxon>
        <taxon>Fungi</taxon>
        <taxon>Dikarya</taxon>
        <taxon>Basidiomycota</taxon>
        <taxon>Agaricomycotina</taxon>
        <taxon>Agaricomycetes</taxon>
        <taxon>Agaricomycetidae</taxon>
        <taxon>Boletales</taxon>
        <taxon>Suillineae</taxon>
        <taxon>Rhizopogonaceae</taxon>
        <taxon>Rhizopogon</taxon>
    </lineage>
</organism>
<dbReference type="OrthoDB" id="2678560at2759"/>
<reference evidence="1 2" key="1">
    <citation type="submission" date="2016-03" db="EMBL/GenBank/DDBJ databases">
        <title>Comparative genomics of the ectomycorrhizal sister species Rhizopogon vinicolor and Rhizopogon vesiculosus (Basidiomycota: Boletales) reveals a divergence of the mating type B locus.</title>
        <authorList>
            <person name="Mujic A.B."/>
            <person name="Kuo A."/>
            <person name="Tritt A."/>
            <person name="Lipzen A."/>
            <person name="Chen C."/>
            <person name="Johnson J."/>
            <person name="Sharma A."/>
            <person name="Barry K."/>
            <person name="Grigoriev I.V."/>
            <person name="Spatafora J.W."/>
        </authorList>
    </citation>
    <scope>NUCLEOTIDE SEQUENCE [LARGE SCALE GENOMIC DNA]</scope>
    <source>
        <strain evidence="1 2">AM-OR11-056</strain>
    </source>
</reference>
<dbReference type="Proteomes" id="UP000183567">
    <property type="component" value="Unassembled WGS sequence"/>
</dbReference>